<dbReference type="NCBIfam" id="TIGR00231">
    <property type="entry name" value="small_GTP"/>
    <property type="match status" value="1"/>
</dbReference>
<dbReference type="InterPro" id="IPR023115">
    <property type="entry name" value="TIF_IF2_dom3"/>
</dbReference>
<dbReference type="InterPro" id="IPR005225">
    <property type="entry name" value="Small_GTP-bd"/>
</dbReference>
<dbReference type="FunFam" id="2.40.30.10:FF:000008">
    <property type="entry name" value="Translation initiation factor IF-2"/>
    <property type="match status" value="1"/>
</dbReference>
<name>A0A2Z2L829_9RICK</name>
<feature type="region of interest" description="Disordered" evidence="10">
    <location>
        <begin position="47"/>
        <end position="85"/>
    </location>
</feature>
<keyword evidence="13" id="KW-1185">Reference proteome</keyword>
<dbReference type="PROSITE" id="PS01176">
    <property type="entry name" value="IF2"/>
    <property type="match status" value="1"/>
</dbReference>
<dbReference type="Gene3D" id="3.40.50.300">
    <property type="entry name" value="P-loop containing nucleotide triphosphate hydrolases"/>
    <property type="match status" value="1"/>
</dbReference>
<reference evidence="13" key="1">
    <citation type="submission" date="2018-06" db="EMBL/GenBank/DDBJ databases">
        <title>The Anaplasma ovis genome reveals a high proportion of pseudogenes.</title>
        <authorList>
            <person name="Liu Z."/>
            <person name="Peasley A.M."/>
            <person name="Yang J."/>
            <person name="Li Y."/>
            <person name="Guan G."/>
            <person name="Luo J."/>
            <person name="Yin H."/>
            <person name="Brayton K.A."/>
        </authorList>
    </citation>
    <scope>NUCLEOTIDE SEQUENCE [LARGE SCALE GENOMIC DNA]</scope>
    <source>
        <strain evidence="13">Haibei</strain>
    </source>
</reference>
<accession>A0A2Z2L829</accession>
<dbReference type="GO" id="GO:0003743">
    <property type="term" value="F:translation initiation factor activity"/>
    <property type="evidence" value="ECO:0007669"/>
    <property type="project" value="UniProtKB-UniRule"/>
</dbReference>
<dbReference type="HAMAP" id="MF_00100_B">
    <property type="entry name" value="IF_2_B"/>
    <property type="match status" value="1"/>
</dbReference>
<evidence type="ECO:0000256" key="8">
    <source>
        <dbReference type="HAMAP-Rule" id="MF_00100"/>
    </source>
</evidence>
<evidence type="ECO:0000256" key="10">
    <source>
        <dbReference type="SAM" id="MobiDB-lite"/>
    </source>
</evidence>
<dbReference type="CDD" id="cd03702">
    <property type="entry name" value="IF2_mtIF2_II"/>
    <property type="match status" value="1"/>
</dbReference>
<feature type="binding site" evidence="8">
    <location>
        <begin position="440"/>
        <end position="443"/>
    </location>
    <ligand>
        <name>GTP</name>
        <dbReference type="ChEBI" id="CHEBI:37565"/>
    </ligand>
</feature>
<dbReference type="KEGG" id="aoh:AOV_02590"/>
<dbReference type="SUPFAM" id="SSF52156">
    <property type="entry name" value="Initiation factor IF2/eIF5b, domain 3"/>
    <property type="match status" value="1"/>
</dbReference>
<reference evidence="12 13" key="2">
    <citation type="journal article" date="2019" name="BMC Genomics">
        <title>The Anaplasma ovis genome reveals a high proportion of pseudogenes.</title>
        <authorList>
            <person name="Liu Z."/>
            <person name="Peasley A.M."/>
            <person name="Yang J."/>
            <person name="Li Y."/>
            <person name="Guan G."/>
            <person name="Luo J."/>
            <person name="Yin H."/>
            <person name="Brayton K.A."/>
        </authorList>
    </citation>
    <scope>NUCLEOTIDE SEQUENCE [LARGE SCALE GENOMIC DNA]</scope>
    <source>
        <strain evidence="12 13">Haibei</strain>
    </source>
</reference>
<dbReference type="AlphaFoldDB" id="A0A2Z2L829"/>
<comment type="subcellular location">
    <subcellularLocation>
        <location evidence="8">Cytoplasm</location>
    </subcellularLocation>
</comment>
<dbReference type="FunFam" id="3.40.50.300:FF:000019">
    <property type="entry name" value="Translation initiation factor IF-2"/>
    <property type="match status" value="1"/>
</dbReference>
<dbReference type="Proteomes" id="UP000259762">
    <property type="component" value="Chromosome"/>
</dbReference>
<evidence type="ECO:0000313" key="13">
    <source>
        <dbReference type="Proteomes" id="UP000259762"/>
    </source>
</evidence>
<comment type="similarity">
    <text evidence="1 8 9">Belongs to the TRAFAC class translation factor GTPase superfamily. Classic translation factor GTPase family. IF-2 subfamily.</text>
</comment>
<comment type="function">
    <text evidence="7 8 9">One of the essential components for the initiation of protein synthesis. Protects formylmethionyl-tRNA from spontaneous hydrolysis and promotes its binding to the 30S ribosomal subunits. Also involved in the hydrolysis of GTP during the formation of the 70S ribosomal complex.</text>
</comment>
<dbReference type="NCBIfam" id="TIGR00487">
    <property type="entry name" value="IF-2"/>
    <property type="match status" value="1"/>
</dbReference>
<dbReference type="PANTHER" id="PTHR43381">
    <property type="entry name" value="TRANSLATION INITIATION FACTOR IF-2-RELATED"/>
    <property type="match status" value="1"/>
</dbReference>
<dbReference type="InterPro" id="IPR036925">
    <property type="entry name" value="TIF_IF2_dom3_sf"/>
</dbReference>
<feature type="compositionally biased region" description="Low complexity" evidence="10">
    <location>
        <begin position="143"/>
        <end position="159"/>
    </location>
</feature>
<keyword evidence="3 8" id="KW-0396">Initiation factor</keyword>
<dbReference type="CDD" id="cd01887">
    <property type="entry name" value="IF2_eIF5B"/>
    <property type="match status" value="1"/>
</dbReference>
<evidence type="ECO:0000256" key="1">
    <source>
        <dbReference type="ARBA" id="ARBA00007733"/>
    </source>
</evidence>
<keyword evidence="6 8" id="KW-0342">GTP-binding</keyword>
<dbReference type="SUPFAM" id="SSF50447">
    <property type="entry name" value="Translation proteins"/>
    <property type="match status" value="2"/>
</dbReference>
<dbReference type="GO" id="GO:0003924">
    <property type="term" value="F:GTPase activity"/>
    <property type="evidence" value="ECO:0007669"/>
    <property type="project" value="UniProtKB-UniRule"/>
</dbReference>
<feature type="binding site" evidence="8">
    <location>
        <begin position="340"/>
        <end position="347"/>
    </location>
    <ligand>
        <name>GTP</name>
        <dbReference type="ChEBI" id="CHEBI:37565"/>
    </ligand>
</feature>
<keyword evidence="4 8" id="KW-0547">Nucleotide-binding</keyword>
<dbReference type="InterPro" id="IPR044145">
    <property type="entry name" value="IF2_II"/>
</dbReference>
<keyword evidence="8" id="KW-0963">Cytoplasm</keyword>
<evidence type="ECO:0000256" key="9">
    <source>
        <dbReference type="RuleBase" id="RU000644"/>
    </source>
</evidence>
<dbReference type="Pfam" id="PF11987">
    <property type="entry name" value="IF-2"/>
    <property type="match status" value="1"/>
</dbReference>
<dbReference type="FunFam" id="3.40.50.10050:FF:000001">
    <property type="entry name" value="Translation initiation factor IF-2"/>
    <property type="match status" value="1"/>
</dbReference>
<evidence type="ECO:0000256" key="2">
    <source>
        <dbReference type="ARBA" id="ARBA00020675"/>
    </source>
</evidence>
<dbReference type="InterPro" id="IPR027417">
    <property type="entry name" value="P-loop_NTPase"/>
</dbReference>
<evidence type="ECO:0000256" key="7">
    <source>
        <dbReference type="ARBA" id="ARBA00025162"/>
    </source>
</evidence>
<protein>
    <recommendedName>
        <fullName evidence="2 8">Translation initiation factor IF-2</fullName>
    </recommendedName>
</protein>
<sequence length="833" mass="88798">MSDVEKFGGDCGSSGNSGRPTLKLGARASTLTKTPASAGGRTFMTVEVRSRKRKSGGVSSPEGVGYGALPYTSDDGRQRQASRSATCGLTAREQLSRINAIHTADSISAQKEAAKKFRDEEEAETAPPAEGGDVIDGSDGVKEPAPAADDVVAEVAAPVLGDITSGAAGARPGRGGHDDKGKRYSYQGAGGKIKEKEGGGGIKKAAASRASSKHIKLDIENALSGTEERYVLVASSRRRGGSKSDRRISRDVVIPDEIEVKALAAAMAEKVGDVLRVLSHMGVEARQSTAIGSDVAREVAERFNHRPKVVSKIQMERELSDIGDSGLTLEPRPPVVTVMGHVDHGKTSLLDILRKSNVAEKEFRGITQHIGAYQIDVDGKKITFLDTPGHEAFSDMRARGTNVTDIVILVVAADDGVMPQTVESINHVKAAGVSMVVAVNKIDRSDANVDKITNDLLQHGVVPEKLGGDVIIVPVSAKTGENLDKLKSSVLLLAEMLELRAPVEGRAQGVVIESKIERNCGVVATVIVQRGTLRKGNVIVAGDGSYGKVRNMFDDGDNSVEEAFPSMPVRVLGLDKVPKAGDIFLVMPSEKHARDLLEHRAGINFSRERESSKNGGVFAGPVFSMSRPEEGVNMILKADVAGSLEAISRSVAQIEHEEVKFNILHKDIGDVTKSDILLAEAASAVILAFNVKVDAQARDLVRQKDVDIRHHRVIYDLIDDVKGVISGKLKPIIREVQVGLLVVREVFSSGKGGTVIGCYVSEGAVSRGASVKIYRNDAIMCEGKVKVLRRFKDDVKEVSHGLECGVLIEGAKDIAVGDVIKVLEVVEHARVVE</sequence>
<organism evidence="12 13">
    <name type="scientific">Anaplasma ovis str. Haibei</name>
    <dbReference type="NCBI Taxonomy" id="1248439"/>
    <lineage>
        <taxon>Bacteria</taxon>
        <taxon>Pseudomonadati</taxon>
        <taxon>Pseudomonadota</taxon>
        <taxon>Alphaproteobacteria</taxon>
        <taxon>Rickettsiales</taxon>
        <taxon>Anaplasmataceae</taxon>
        <taxon>Anaplasma</taxon>
    </lineage>
</organism>
<dbReference type="InterPro" id="IPR053905">
    <property type="entry name" value="EF-G-like_DII"/>
</dbReference>
<evidence type="ECO:0000313" key="12">
    <source>
        <dbReference type="EMBL" id="ASI47727.1"/>
    </source>
</evidence>
<evidence type="ECO:0000256" key="6">
    <source>
        <dbReference type="ARBA" id="ARBA00023134"/>
    </source>
</evidence>
<dbReference type="GO" id="GO:0005525">
    <property type="term" value="F:GTP binding"/>
    <property type="evidence" value="ECO:0007669"/>
    <property type="project" value="UniProtKB-KW"/>
</dbReference>
<dbReference type="EMBL" id="CP015994">
    <property type="protein sequence ID" value="ASI47727.1"/>
    <property type="molecule type" value="Genomic_DNA"/>
</dbReference>
<dbReference type="InterPro" id="IPR009000">
    <property type="entry name" value="Transl_B-barrel_sf"/>
</dbReference>
<dbReference type="Pfam" id="PF22042">
    <property type="entry name" value="EF-G_D2"/>
    <property type="match status" value="1"/>
</dbReference>
<evidence type="ECO:0000259" key="11">
    <source>
        <dbReference type="PROSITE" id="PS51722"/>
    </source>
</evidence>
<evidence type="ECO:0000256" key="5">
    <source>
        <dbReference type="ARBA" id="ARBA00022917"/>
    </source>
</evidence>
<evidence type="ECO:0000256" key="3">
    <source>
        <dbReference type="ARBA" id="ARBA00022540"/>
    </source>
</evidence>
<dbReference type="Gene3D" id="3.40.50.10050">
    <property type="entry name" value="Translation initiation factor IF- 2, domain 3"/>
    <property type="match status" value="1"/>
</dbReference>
<dbReference type="Gene3D" id="2.40.30.10">
    <property type="entry name" value="Translation factors"/>
    <property type="match status" value="2"/>
</dbReference>
<feature type="region of interest" description="G-domain" evidence="8">
    <location>
        <begin position="334"/>
        <end position="482"/>
    </location>
</feature>
<evidence type="ECO:0000256" key="4">
    <source>
        <dbReference type="ARBA" id="ARBA00022741"/>
    </source>
</evidence>
<dbReference type="CDD" id="cd03692">
    <property type="entry name" value="mtIF2_IVc"/>
    <property type="match status" value="1"/>
</dbReference>
<feature type="region of interest" description="Disordered" evidence="10">
    <location>
        <begin position="110"/>
        <end position="185"/>
    </location>
</feature>
<keyword evidence="5 8" id="KW-0648">Protein biosynthesis</keyword>
<dbReference type="RefSeq" id="WP_075139015.1">
    <property type="nucleotide sequence ID" value="NZ_CP015994.1"/>
</dbReference>
<feature type="domain" description="Tr-type G" evidence="11">
    <location>
        <begin position="331"/>
        <end position="500"/>
    </location>
</feature>
<dbReference type="SUPFAM" id="SSF52540">
    <property type="entry name" value="P-loop containing nucleoside triphosphate hydrolases"/>
    <property type="match status" value="1"/>
</dbReference>
<dbReference type="InterPro" id="IPR000178">
    <property type="entry name" value="TF_IF2_bacterial-like"/>
</dbReference>
<dbReference type="Pfam" id="PF00009">
    <property type="entry name" value="GTP_EFTU"/>
    <property type="match status" value="1"/>
</dbReference>
<dbReference type="InterPro" id="IPR000795">
    <property type="entry name" value="T_Tr_GTP-bd_dom"/>
</dbReference>
<dbReference type="PANTHER" id="PTHR43381:SF5">
    <property type="entry name" value="TR-TYPE G DOMAIN-CONTAINING PROTEIN"/>
    <property type="match status" value="1"/>
</dbReference>
<dbReference type="FunFam" id="2.40.30.10:FF:000054">
    <property type="entry name" value="Translation initiation factor IF-2"/>
    <property type="match status" value="1"/>
</dbReference>
<proteinExistence type="inferred from homology"/>
<dbReference type="InterPro" id="IPR015760">
    <property type="entry name" value="TIF_IF2"/>
</dbReference>
<dbReference type="PROSITE" id="PS51722">
    <property type="entry name" value="G_TR_2"/>
    <property type="match status" value="1"/>
</dbReference>
<gene>
    <name evidence="8" type="primary">infB</name>
    <name evidence="12" type="ORF">AOV_02590</name>
</gene>
<dbReference type="GO" id="GO:0005737">
    <property type="term" value="C:cytoplasm"/>
    <property type="evidence" value="ECO:0007669"/>
    <property type="project" value="UniProtKB-SubCell"/>
</dbReference>
<feature type="binding site" evidence="8">
    <location>
        <begin position="386"/>
        <end position="390"/>
    </location>
    <ligand>
        <name>GTP</name>
        <dbReference type="ChEBI" id="CHEBI:37565"/>
    </ligand>
</feature>
<feature type="region of interest" description="Disordered" evidence="10">
    <location>
        <begin position="1"/>
        <end position="25"/>
    </location>
</feature>